<comment type="caution">
    <text evidence="1">The sequence shown here is derived from an EMBL/GenBank/DDBJ whole genome shotgun (WGS) entry which is preliminary data.</text>
</comment>
<sequence length="295" mass="34106">MKNIFLIILSVIPLLGFGQSQKSLSEILWSRVSHCYSMFEDMDDDGVPDFNKIDDSKNGYLKISGSWPTCGCSCSSTVGAYKNNEGEYIILQSDKELCSWERKISSNKNINEILPIDFGINSFLSEKLEIKYSNPIFFIDVEIPRVGTDTKVKIELVPLGLFPYGDNLICFEYGQNKSCKSLYLFKDIVNKMTDINTLDYLLAGEFEKINTVDNKLIQKGIGTDDSRFDSLNEMQEYLLRVKKVYDIYCKLETKELILGWNRIESRFYIKRKGECIVQVSFIDFLKSSEYWDWMC</sequence>
<protein>
    <submittedName>
        <fullName evidence="1">Uncharacterized protein</fullName>
    </submittedName>
</protein>
<dbReference type="EMBL" id="JAPDPJ010000166">
    <property type="protein sequence ID" value="MCW3789702.1"/>
    <property type="molecule type" value="Genomic_DNA"/>
</dbReference>
<dbReference type="Proteomes" id="UP001209229">
    <property type="component" value="Unassembled WGS sequence"/>
</dbReference>
<evidence type="ECO:0000313" key="2">
    <source>
        <dbReference type="Proteomes" id="UP001209229"/>
    </source>
</evidence>
<name>A0AAE3MA10_9BACT</name>
<dbReference type="RefSeq" id="WP_301193247.1">
    <property type="nucleotide sequence ID" value="NZ_JAPDPJ010000166.1"/>
</dbReference>
<accession>A0AAE3MA10</accession>
<keyword evidence="2" id="KW-1185">Reference proteome</keyword>
<reference evidence="1" key="1">
    <citation type="submission" date="2022-10" db="EMBL/GenBank/DDBJ databases">
        <authorList>
            <person name="Yu W.X."/>
        </authorList>
    </citation>
    <scope>NUCLEOTIDE SEQUENCE</scope>
    <source>
        <strain evidence="1">AAT</strain>
    </source>
</reference>
<gene>
    <name evidence="1" type="ORF">OM075_24800</name>
</gene>
<proteinExistence type="predicted"/>
<dbReference type="AlphaFoldDB" id="A0AAE3MA10"/>
<evidence type="ECO:0000313" key="1">
    <source>
        <dbReference type="EMBL" id="MCW3789702.1"/>
    </source>
</evidence>
<organism evidence="1 2">
    <name type="scientific">Plebeiibacterium sediminum</name>
    <dbReference type="NCBI Taxonomy" id="2992112"/>
    <lineage>
        <taxon>Bacteria</taxon>
        <taxon>Pseudomonadati</taxon>
        <taxon>Bacteroidota</taxon>
        <taxon>Bacteroidia</taxon>
        <taxon>Marinilabiliales</taxon>
        <taxon>Marinilabiliaceae</taxon>
        <taxon>Plebeiibacterium</taxon>
    </lineage>
</organism>